<evidence type="ECO:0000313" key="2">
    <source>
        <dbReference type="EMBL" id="RYR11127.1"/>
    </source>
</evidence>
<dbReference type="AlphaFoldDB" id="A0A444ZAC8"/>
<dbReference type="InterPro" id="IPR022742">
    <property type="entry name" value="Hydrolase_4"/>
</dbReference>
<dbReference type="InterPro" id="IPR051044">
    <property type="entry name" value="MAG_DAG_Lipase"/>
</dbReference>
<dbReference type="Pfam" id="PF12146">
    <property type="entry name" value="Hydrolase_4"/>
    <property type="match status" value="1"/>
</dbReference>
<sequence>MVSSSSSAVSLIRSSSPCNPLLQPLATRFRFHGRRATRFSTPRNPLPRRRATRFPLPHNPLPPLSISMKQQLPGVDAKLQKIADSTRGIEIFCKSWLPEASKPKATVFFCDGYGDICTFFFEGMFLQLERVMGLFSGIARKIALAGYRVFAMDYPGFGLSQGLHGYIPNFDGLVDDVIEHYSKIKGN</sequence>
<proteinExistence type="predicted"/>
<reference evidence="2 3" key="1">
    <citation type="submission" date="2019-01" db="EMBL/GenBank/DDBJ databases">
        <title>Sequencing of cultivated peanut Arachis hypogaea provides insights into genome evolution and oil improvement.</title>
        <authorList>
            <person name="Chen X."/>
        </authorList>
    </citation>
    <scope>NUCLEOTIDE SEQUENCE [LARGE SCALE GENOMIC DNA]</scope>
    <source>
        <strain evidence="3">cv. Fuhuasheng</strain>
        <tissue evidence="2">Leaves</tissue>
    </source>
</reference>
<dbReference type="InterPro" id="IPR029058">
    <property type="entry name" value="AB_hydrolase_fold"/>
</dbReference>
<comment type="caution">
    <text evidence="2">The sequence shown here is derived from an EMBL/GenBank/DDBJ whole genome shotgun (WGS) entry which is preliminary data.</text>
</comment>
<organism evidence="2 3">
    <name type="scientific">Arachis hypogaea</name>
    <name type="common">Peanut</name>
    <dbReference type="NCBI Taxonomy" id="3818"/>
    <lineage>
        <taxon>Eukaryota</taxon>
        <taxon>Viridiplantae</taxon>
        <taxon>Streptophyta</taxon>
        <taxon>Embryophyta</taxon>
        <taxon>Tracheophyta</taxon>
        <taxon>Spermatophyta</taxon>
        <taxon>Magnoliopsida</taxon>
        <taxon>eudicotyledons</taxon>
        <taxon>Gunneridae</taxon>
        <taxon>Pentapetalae</taxon>
        <taxon>rosids</taxon>
        <taxon>fabids</taxon>
        <taxon>Fabales</taxon>
        <taxon>Fabaceae</taxon>
        <taxon>Papilionoideae</taxon>
        <taxon>50 kb inversion clade</taxon>
        <taxon>dalbergioids sensu lato</taxon>
        <taxon>Dalbergieae</taxon>
        <taxon>Pterocarpus clade</taxon>
        <taxon>Arachis</taxon>
    </lineage>
</organism>
<dbReference type="EMBL" id="SDMP01000015">
    <property type="protein sequence ID" value="RYR11127.1"/>
    <property type="molecule type" value="Genomic_DNA"/>
</dbReference>
<dbReference type="STRING" id="3818.A0A444ZAC8"/>
<dbReference type="Proteomes" id="UP000289738">
    <property type="component" value="Chromosome B05"/>
</dbReference>
<accession>A0A444ZAC8</accession>
<dbReference type="PANTHER" id="PTHR11614">
    <property type="entry name" value="PHOSPHOLIPASE-RELATED"/>
    <property type="match status" value="1"/>
</dbReference>
<dbReference type="SUPFAM" id="SSF53474">
    <property type="entry name" value="alpha/beta-Hydrolases"/>
    <property type="match status" value="1"/>
</dbReference>
<name>A0A444ZAC8_ARAHY</name>
<dbReference type="Gene3D" id="3.40.50.1820">
    <property type="entry name" value="alpha/beta hydrolase"/>
    <property type="match status" value="1"/>
</dbReference>
<gene>
    <name evidence="2" type="ORF">Ahy_B05g079611</name>
</gene>
<feature type="domain" description="Serine aminopeptidase S33" evidence="1">
    <location>
        <begin position="132"/>
        <end position="185"/>
    </location>
</feature>
<evidence type="ECO:0000313" key="3">
    <source>
        <dbReference type="Proteomes" id="UP000289738"/>
    </source>
</evidence>
<keyword evidence="3" id="KW-1185">Reference proteome</keyword>
<protein>
    <recommendedName>
        <fullName evidence="1">Serine aminopeptidase S33 domain-containing protein</fullName>
    </recommendedName>
</protein>
<evidence type="ECO:0000259" key="1">
    <source>
        <dbReference type="Pfam" id="PF12146"/>
    </source>
</evidence>